<evidence type="ECO:0000313" key="2">
    <source>
        <dbReference type="Proteomes" id="UP000054324"/>
    </source>
</evidence>
<dbReference type="RefSeq" id="XP_009167953.1">
    <property type="nucleotide sequence ID" value="XM_009169689.1"/>
</dbReference>
<keyword evidence="2" id="KW-1185">Reference proteome</keyword>
<dbReference type="KEGG" id="ovi:T265_04843"/>
<reference evidence="1 2" key="1">
    <citation type="submission" date="2013-11" db="EMBL/GenBank/DDBJ databases">
        <title>Opisthorchis viverrini - life in the bile duct.</title>
        <authorList>
            <person name="Young N.D."/>
            <person name="Nagarajan N."/>
            <person name="Lin S.J."/>
            <person name="Korhonen P.K."/>
            <person name="Jex A.R."/>
            <person name="Hall R.S."/>
            <person name="Safavi-Hemami H."/>
            <person name="Kaewkong W."/>
            <person name="Bertrand D."/>
            <person name="Gao S."/>
            <person name="Seet Q."/>
            <person name="Wongkham S."/>
            <person name="Teh B.T."/>
            <person name="Wongkham C."/>
            <person name="Intapan P.M."/>
            <person name="Maleewong W."/>
            <person name="Yang X."/>
            <person name="Hu M."/>
            <person name="Wang Z."/>
            <person name="Hofmann A."/>
            <person name="Sternberg P.W."/>
            <person name="Tan P."/>
            <person name="Wang J."/>
            <person name="Gasser R.B."/>
        </authorList>
    </citation>
    <scope>NUCLEOTIDE SEQUENCE [LARGE SCALE GENOMIC DNA]</scope>
</reference>
<evidence type="ECO:0000313" key="1">
    <source>
        <dbReference type="EMBL" id="KER28314.1"/>
    </source>
</evidence>
<name>A0A075AG24_OPIVI</name>
<gene>
    <name evidence="1" type="ORF">T265_04843</name>
</gene>
<dbReference type="Proteomes" id="UP000054324">
    <property type="component" value="Unassembled WGS sequence"/>
</dbReference>
<dbReference type="EMBL" id="KL596702">
    <property type="protein sequence ID" value="KER28314.1"/>
    <property type="molecule type" value="Genomic_DNA"/>
</dbReference>
<dbReference type="STRING" id="6198.A0A075AG24"/>
<dbReference type="GeneID" id="20319025"/>
<organism evidence="1 2">
    <name type="scientific">Opisthorchis viverrini</name>
    <name type="common">Southeast Asian liver fluke</name>
    <dbReference type="NCBI Taxonomy" id="6198"/>
    <lineage>
        <taxon>Eukaryota</taxon>
        <taxon>Metazoa</taxon>
        <taxon>Spiralia</taxon>
        <taxon>Lophotrochozoa</taxon>
        <taxon>Platyhelminthes</taxon>
        <taxon>Trematoda</taxon>
        <taxon>Digenea</taxon>
        <taxon>Opisthorchiida</taxon>
        <taxon>Opisthorchiata</taxon>
        <taxon>Opisthorchiidae</taxon>
        <taxon>Opisthorchis</taxon>
    </lineage>
</organism>
<dbReference type="CTD" id="20319025"/>
<protein>
    <submittedName>
        <fullName evidence="1">Uncharacterized protein</fullName>
    </submittedName>
</protein>
<dbReference type="AlphaFoldDB" id="A0A075AG24"/>
<proteinExistence type="predicted"/>
<accession>A0A075AG24</accession>
<sequence>MGRPGAAHSVAWKHHNREIQMGSRPPHDSVRTIFEISHYIFIKETTDKVAENSSTAHDRFLPSRGSSGRRSPRVSVNLMIYLNPNWTVFLRIHNHLQTNLVFSRDSPGTRVNLSFVMFSDCRRIFSNLMSSTLQDIRVSRHLEYRSD</sequence>
<dbReference type="OrthoDB" id="6282232at2759"/>